<keyword evidence="10" id="KW-1185">Reference proteome</keyword>
<evidence type="ECO:0000313" key="9">
    <source>
        <dbReference type="EMBL" id="MBZ3880315.1"/>
    </source>
</evidence>
<gene>
    <name evidence="9" type="ORF">SUZIE_157335</name>
</gene>
<dbReference type="InterPro" id="IPR001356">
    <property type="entry name" value="HD"/>
</dbReference>
<dbReference type="PANTHER" id="PTHR46123:SF7">
    <property type="entry name" value="DOUBLE HOMEOBOX PROTEIN A"/>
    <property type="match status" value="1"/>
</dbReference>
<dbReference type="CDD" id="cd00086">
    <property type="entry name" value="homeodomain"/>
    <property type="match status" value="2"/>
</dbReference>
<dbReference type="AlphaFoldDB" id="A0AA41MYC1"/>
<evidence type="ECO:0000256" key="6">
    <source>
        <dbReference type="RuleBase" id="RU000682"/>
    </source>
</evidence>
<comment type="subcellular location">
    <subcellularLocation>
        <location evidence="1 5 6">Nucleus</location>
    </subcellularLocation>
</comment>
<name>A0AA41MYC1_SCICA</name>
<keyword evidence="4 5" id="KW-0539">Nucleus</keyword>
<dbReference type="SMART" id="SM00389">
    <property type="entry name" value="HOX"/>
    <property type="match status" value="2"/>
</dbReference>
<feature type="domain" description="Homeobox" evidence="8">
    <location>
        <begin position="100"/>
        <end position="160"/>
    </location>
</feature>
<dbReference type="Proteomes" id="UP001166674">
    <property type="component" value="Unassembled WGS sequence"/>
</dbReference>
<keyword evidence="2 5" id="KW-0238">DNA-binding</keyword>
<feature type="region of interest" description="Disordered" evidence="7">
    <location>
        <begin position="151"/>
        <end position="175"/>
    </location>
</feature>
<dbReference type="PANTHER" id="PTHR46123">
    <property type="entry name" value="MIX-TYPE HOMEOBOX GENE 1-RELATED"/>
    <property type="match status" value="1"/>
</dbReference>
<dbReference type="SUPFAM" id="SSF46689">
    <property type="entry name" value="Homeodomain-like"/>
    <property type="match status" value="2"/>
</dbReference>
<dbReference type="PROSITE" id="PS50071">
    <property type="entry name" value="HOMEOBOX_2"/>
    <property type="match status" value="2"/>
</dbReference>
<feature type="DNA-binding region" description="Homeobox" evidence="5">
    <location>
        <begin position="102"/>
        <end position="161"/>
    </location>
</feature>
<dbReference type="GO" id="GO:0000981">
    <property type="term" value="F:DNA-binding transcription factor activity, RNA polymerase II-specific"/>
    <property type="evidence" value="ECO:0007669"/>
    <property type="project" value="TreeGrafter"/>
</dbReference>
<evidence type="ECO:0000256" key="7">
    <source>
        <dbReference type="SAM" id="MobiDB-lite"/>
    </source>
</evidence>
<evidence type="ECO:0000259" key="8">
    <source>
        <dbReference type="PROSITE" id="PS50071"/>
    </source>
</evidence>
<evidence type="ECO:0000256" key="4">
    <source>
        <dbReference type="ARBA" id="ARBA00023242"/>
    </source>
</evidence>
<reference evidence="9" key="1">
    <citation type="submission" date="2020-03" db="EMBL/GenBank/DDBJ databases">
        <title>Studies in the Genomics of Life Span.</title>
        <authorList>
            <person name="Glass D."/>
        </authorList>
    </citation>
    <scope>NUCLEOTIDE SEQUENCE</scope>
    <source>
        <strain evidence="9">SUZIE</strain>
        <tissue evidence="9">Muscle</tissue>
    </source>
</reference>
<dbReference type="InterPro" id="IPR009057">
    <property type="entry name" value="Homeodomain-like_sf"/>
</dbReference>
<evidence type="ECO:0000256" key="5">
    <source>
        <dbReference type="PROSITE-ProRule" id="PRU00108"/>
    </source>
</evidence>
<sequence>MAQDSSSNRPMPQKYRRNRTKFTKEQLKILIDTFNQMPYPGYATRLRLALEIDTEEPRIQLWFKNRRARYSFQKRGEQKEALESSQDPGQDHLPEQIPHEQVRQCRTIYSRSQLHALIKAFRKNPYPGIHCREQLADDIGVPESKVQTWFQNRRSRSGVQRKKKIPDESFGQGQG</sequence>
<feature type="DNA-binding region" description="Homeobox" evidence="5">
    <location>
        <begin position="15"/>
        <end position="74"/>
    </location>
</feature>
<keyword evidence="3 5" id="KW-0371">Homeobox</keyword>
<dbReference type="InterPro" id="IPR051306">
    <property type="entry name" value="Homeobox_regulator"/>
</dbReference>
<protein>
    <submittedName>
        <fullName evidence="9">Double homeobox protein A</fullName>
    </submittedName>
</protein>
<feature type="domain" description="Homeobox" evidence="8">
    <location>
        <begin position="13"/>
        <end position="73"/>
    </location>
</feature>
<dbReference type="Pfam" id="PF00046">
    <property type="entry name" value="Homeodomain"/>
    <property type="match status" value="2"/>
</dbReference>
<comment type="caution">
    <text evidence="9">The sequence shown here is derived from an EMBL/GenBank/DDBJ whole genome shotgun (WGS) entry which is preliminary data.</text>
</comment>
<evidence type="ECO:0000256" key="1">
    <source>
        <dbReference type="ARBA" id="ARBA00004123"/>
    </source>
</evidence>
<evidence type="ECO:0000256" key="2">
    <source>
        <dbReference type="ARBA" id="ARBA00023125"/>
    </source>
</evidence>
<feature type="compositionally biased region" description="Basic residues" evidence="7">
    <location>
        <begin position="153"/>
        <end position="164"/>
    </location>
</feature>
<evidence type="ECO:0000256" key="3">
    <source>
        <dbReference type="ARBA" id="ARBA00023155"/>
    </source>
</evidence>
<evidence type="ECO:0000313" key="10">
    <source>
        <dbReference type="Proteomes" id="UP001166674"/>
    </source>
</evidence>
<accession>A0AA41MYC1</accession>
<dbReference type="Gene3D" id="1.10.10.60">
    <property type="entry name" value="Homeodomain-like"/>
    <property type="match status" value="2"/>
</dbReference>
<dbReference type="EMBL" id="JAATJV010371822">
    <property type="protein sequence ID" value="MBZ3880315.1"/>
    <property type="molecule type" value="Genomic_DNA"/>
</dbReference>
<organism evidence="9 10">
    <name type="scientific">Sciurus carolinensis</name>
    <name type="common">Eastern gray squirrel</name>
    <dbReference type="NCBI Taxonomy" id="30640"/>
    <lineage>
        <taxon>Eukaryota</taxon>
        <taxon>Metazoa</taxon>
        <taxon>Chordata</taxon>
        <taxon>Craniata</taxon>
        <taxon>Vertebrata</taxon>
        <taxon>Euteleostomi</taxon>
        <taxon>Mammalia</taxon>
        <taxon>Eutheria</taxon>
        <taxon>Euarchontoglires</taxon>
        <taxon>Glires</taxon>
        <taxon>Rodentia</taxon>
        <taxon>Sciuromorpha</taxon>
        <taxon>Sciuridae</taxon>
        <taxon>Sciurinae</taxon>
        <taxon>Sciurini</taxon>
        <taxon>Sciurus</taxon>
    </lineage>
</organism>
<proteinExistence type="predicted"/>
<feature type="region of interest" description="Disordered" evidence="7">
    <location>
        <begin position="74"/>
        <end position="96"/>
    </location>
</feature>
<dbReference type="GO" id="GO:0005634">
    <property type="term" value="C:nucleus"/>
    <property type="evidence" value="ECO:0007669"/>
    <property type="project" value="UniProtKB-SubCell"/>
</dbReference>
<dbReference type="GO" id="GO:0000977">
    <property type="term" value="F:RNA polymerase II transcription regulatory region sequence-specific DNA binding"/>
    <property type="evidence" value="ECO:0007669"/>
    <property type="project" value="TreeGrafter"/>
</dbReference>